<keyword evidence="2" id="KW-1185">Reference proteome</keyword>
<evidence type="ECO:0000313" key="2">
    <source>
        <dbReference type="Proteomes" id="UP001652623"/>
    </source>
</evidence>
<feature type="domain" description="F-box" evidence="1">
    <location>
        <begin position="15"/>
        <end position="64"/>
    </location>
</feature>
<dbReference type="NCBIfam" id="TIGR01640">
    <property type="entry name" value="F_box_assoc_1"/>
    <property type="match status" value="1"/>
</dbReference>
<sequence>MEEVAQEFMLMSICKSKVEDLPKELLISILLRLPLKDLLQCKKVCKELYAIITSFPFTDVRRKMRNSQILVKYEDPISKYHVIYLLSDETLEVIDTEPVLSHTPLMDSMRIDFKHSVTVVGCSSGVVCLRCIPPHDEYFLWNLATRDAKIIPDGLYKSNPEKNMFQHLNMGFGFISKNNDYKLVSIQCLFENNTYRPVQPCQQEVEVYSLKTGCWKLLPDIIPTCDIILAQPHSGTACGEMFSWLVENDKYGEHVMSFDMSNEVFITTPLPPRIIERSRPGNCWNSLMFHNKSLALDHCARDRNNDTKTHSIWVLGEYGVKDSWTNLFNVGPLEYLGPSTRGFCNNNGVLLQVDGDGCRHDLILVDPSIRKIKDLDIHGTSSMQILNYQESLAQINATPSSRILDGS</sequence>
<dbReference type="Pfam" id="PF00646">
    <property type="entry name" value="F-box"/>
    <property type="match status" value="1"/>
</dbReference>
<protein>
    <submittedName>
        <fullName evidence="3">F-box/kelch-repeat protein At3g06240</fullName>
    </submittedName>
</protein>
<gene>
    <name evidence="3" type="primary">LOC125421076</name>
</gene>
<dbReference type="InterPro" id="IPR017451">
    <property type="entry name" value="F-box-assoc_interact_dom"/>
</dbReference>
<dbReference type="PANTHER" id="PTHR31672:SF13">
    <property type="entry name" value="F-BOX PROTEIN CPR30-LIKE"/>
    <property type="match status" value="1"/>
</dbReference>
<dbReference type="Pfam" id="PF07734">
    <property type="entry name" value="FBA_1"/>
    <property type="match status" value="1"/>
</dbReference>
<accession>A0ABM3ZUJ0</accession>
<dbReference type="Proteomes" id="UP001652623">
    <property type="component" value="Chromosome 10"/>
</dbReference>
<proteinExistence type="predicted"/>
<evidence type="ECO:0000259" key="1">
    <source>
        <dbReference type="PROSITE" id="PS50181"/>
    </source>
</evidence>
<reference evidence="3" key="1">
    <citation type="submission" date="2025-08" db="UniProtKB">
        <authorList>
            <consortium name="RefSeq"/>
        </authorList>
    </citation>
    <scope>IDENTIFICATION</scope>
    <source>
        <tissue evidence="3">Seedling</tissue>
    </source>
</reference>
<dbReference type="Gene3D" id="1.20.1280.50">
    <property type="match status" value="1"/>
</dbReference>
<dbReference type="InterPro" id="IPR050796">
    <property type="entry name" value="SCF_F-box_component"/>
</dbReference>
<name>A0ABM3ZUJ0_ZIZJJ</name>
<dbReference type="RefSeq" id="XP_060668156.1">
    <property type="nucleotide sequence ID" value="XM_060812173.1"/>
</dbReference>
<dbReference type="InterPro" id="IPR036047">
    <property type="entry name" value="F-box-like_dom_sf"/>
</dbReference>
<dbReference type="GeneID" id="125421076"/>
<evidence type="ECO:0000313" key="3">
    <source>
        <dbReference type="RefSeq" id="XP_060668156.1"/>
    </source>
</evidence>
<organism evidence="2 3">
    <name type="scientific">Ziziphus jujuba</name>
    <name type="common">Chinese jujube</name>
    <name type="synonym">Ziziphus sativa</name>
    <dbReference type="NCBI Taxonomy" id="326968"/>
    <lineage>
        <taxon>Eukaryota</taxon>
        <taxon>Viridiplantae</taxon>
        <taxon>Streptophyta</taxon>
        <taxon>Embryophyta</taxon>
        <taxon>Tracheophyta</taxon>
        <taxon>Spermatophyta</taxon>
        <taxon>Magnoliopsida</taxon>
        <taxon>eudicotyledons</taxon>
        <taxon>Gunneridae</taxon>
        <taxon>Pentapetalae</taxon>
        <taxon>rosids</taxon>
        <taxon>fabids</taxon>
        <taxon>Rosales</taxon>
        <taxon>Rhamnaceae</taxon>
        <taxon>Paliureae</taxon>
        <taxon>Ziziphus</taxon>
    </lineage>
</organism>
<dbReference type="SMART" id="SM00256">
    <property type="entry name" value="FBOX"/>
    <property type="match status" value="1"/>
</dbReference>
<dbReference type="PANTHER" id="PTHR31672">
    <property type="entry name" value="BNACNNG10540D PROTEIN"/>
    <property type="match status" value="1"/>
</dbReference>
<dbReference type="InterPro" id="IPR001810">
    <property type="entry name" value="F-box_dom"/>
</dbReference>
<dbReference type="SUPFAM" id="SSF81383">
    <property type="entry name" value="F-box domain"/>
    <property type="match status" value="1"/>
</dbReference>
<dbReference type="PROSITE" id="PS50181">
    <property type="entry name" value="FBOX"/>
    <property type="match status" value="1"/>
</dbReference>
<dbReference type="InterPro" id="IPR006527">
    <property type="entry name" value="F-box-assoc_dom_typ1"/>
</dbReference>